<dbReference type="EMBL" id="QGNW01000012">
    <property type="protein sequence ID" value="RVX18019.1"/>
    <property type="molecule type" value="Genomic_DNA"/>
</dbReference>
<dbReference type="AlphaFoldDB" id="A0A438K9X1"/>
<evidence type="ECO:0000313" key="2">
    <source>
        <dbReference type="Proteomes" id="UP000288805"/>
    </source>
</evidence>
<evidence type="ECO:0000313" key="1">
    <source>
        <dbReference type="EMBL" id="RVX18019.1"/>
    </source>
</evidence>
<protein>
    <submittedName>
        <fullName evidence="1">Uncharacterized protein</fullName>
    </submittedName>
</protein>
<dbReference type="Proteomes" id="UP000288805">
    <property type="component" value="Unassembled WGS sequence"/>
</dbReference>
<gene>
    <name evidence="1" type="ORF">CK203_004149</name>
</gene>
<reference evidence="1 2" key="1">
    <citation type="journal article" date="2018" name="PLoS Genet.">
        <title>Population sequencing reveals clonal diversity and ancestral inbreeding in the grapevine cultivar Chardonnay.</title>
        <authorList>
            <person name="Roach M.J."/>
            <person name="Johnson D.L."/>
            <person name="Bohlmann J."/>
            <person name="van Vuuren H.J."/>
            <person name="Jones S.J."/>
            <person name="Pretorius I.S."/>
            <person name="Schmidt S.A."/>
            <person name="Borneman A.R."/>
        </authorList>
    </citation>
    <scope>NUCLEOTIDE SEQUENCE [LARGE SCALE GENOMIC DNA]</scope>
    <source>
        <strain evidence="2">cv. Chardonnay</strain>
        <tissue evidence="1">Leaf</tissue>
    </source>
</reference>
<name>A0A438K9X1_VITVI</name>
<sequence>MSHPLAPSAKGWMTCSPRPFCSHIIHYEPPRDSSYQNFPHTMGPTSLRSYHALSTADDARYWQRRTTVQSISRQPTRAGPLMVSSPTSQLCWQFQGPVRSFRGTILVLRTTQAEHQHSAKHKNARQRILKGVREAIWSSRTSGRGLQHGCCPTDLQAKHLSRHSIFESLAKNLLQRWTTCSDVPTNIQCSKMTCVHHPASFGCGRPSRGERKEMLNLRIGQGRLTEGRKGQVARKGRLTPLSISYEKLLPMIQGLSTSVARPHGTDPSTRDHTKCVFHKDHGHTQRHAGPPVLVESS</sequence>
<organism evidence="1 2">
    <name type="scientific">Vitis vinifera</name>
    <name type="common">Grape</name>
    <dbReference type="NCBI Taxonomy" id="29760"/>
    <lineage>
        <taxon>Eukaryota</taxon>
        <taxon>Viridiplantae</taxon>
        <taxon>Streptophyta</taxon>
        <taxon>Embryophyta</taxon>
        <taxon>Tracheophyta</taxon>
        <taxon>Spermatophyta</taxon>
        <taxon>Magnoliopsida</taxon>
        <taxon>eudicotyledons</taxon>
        <taxon>Gunneridae</taxon>
        <taxon>Pentapetalae</taxon>
        <taxon>rosids</taxon>
        <taxon>Vitales</taxon>
        <taxon>Vitaceae</taxon>
        <taxon>Viteae</taxon>
        <taxon>Vitis</taxon>
    </lineage>
</organism>
<accession>A0A438K9X1</accession>
<comment type="caution">
    <text evidence="1">The sequence shown here is derived from an EMBL/GenBank/DDBJ whole genome shotgun (WGS) entry which is preliminary data.</text>
</comment>
<proteinExistence type="predicted"/>